<dbReference type="GO" id="GO:0004373">
    <property type="term" value="F:alpha-1,4-glucan glucosyltransferase (UDP-glucose donor) activity"/>
    <property type="evidence" value="ECO:0007669"/>
    <property type="project" value="InterPro"/>
</dbReference>
<dbReference type="EMBL" id="MOXJ01000031">
    <property type="protein sequence ID" value="PDO09674.1"/>
    <property type="molecule type" value="Genomic_DNA"/>
</dbReference>
<proteinExistence type="inferred from homology"/>
<accession>A0A2A6DY43</accession>
<dbReference type="InterPro" id="IPR001296">
    <property type="entry name" value="Glyco_trans_1"/>
</dbReference>
<comment type="pathway">
    <text evidence="7">Glycan biosynthesis; glycogen biosynthesis.</text>
</comment>
<evidence type="ECO:0000256" key="1">
    <source>
        <dbReference type="ARBA" id="ARBA00001478"/>
    </source>
</evidence>
<dbReference type="GO" id="GO:0009011">
    <property type="term" value="F:alpha-1,4-glucan glucosyltransferase (ADP-glucose donor) activity"/>
    <property type="evidence" value="ECO:0007669"/>
    <property type="project" value="UniProtKB-UniRule"/>
</dbReference>
<evidence type="ECO:0000256" key="5">
    <source>
        <dbReference type="ARBA" id="ARBA00022679"/>
    </source>
</evidence>
<evidence type="ECO:0000256" key="7">
    <source>
        <dbReference type="HAMAP-Rule" id="MF_00484"/>
    </source>
</evidence>
<reference evidence="10 11" key="1">
    <citation type="submission" date="2016-12" db="EMBL/GenBank/DDBJ databases">
        <title>Candidatus Reconcilibacillus cellulovorans genome.</title>
        <authorList>
            <person name="Kolinko S."/>
            <person name="Wu Y.-W."/>
            <person name="Tachea F."/>
            <person name="Denzel E."/>
            <person name="Hiras J."/>
            <person name="Baecker N."/>
            <person name="Chan L.J."/>
            <person name="Eichorst S.A."/>
            <person name="Frey D."/>
            <person name="Adams P.D."/>
            <person name="Pray T."/>
            <person name="Tanjore D."/>
            <person name="Petzold C.J."/>
            <person name="Gladden J.M."/>
            <person name="Simmons B.A."/>
            <person name="Singer S.W."/>
        </authorList>
    </citation>
    <scope>NUCLEOTIDE SEQUENCE [LARGE SCALE GENOMIC DNA]</scope>
    <source>
        <strain evidence="10">JTherm</strain>
    </source>
</reference>
<feature type="domain" description="Starch synthase catalytic" evidence="9">
    <location>
        <begin position="2"/>
        <end position="237"/>
    </location>
</feature>
<dbReference type="AlphaFoldDB" id="A0A2A6DY43"/>
<dbReference type="CDD" id="cd03791">
    <property type="entry name" value="GT5_Glycogen_synthase_DULL1-like"/>
    <property type="match status" value="1"/>
</dbReference>
<feature type="domain" description="Glycosyl transferase family 1" evidence="8">
    <location>
        <begin position="288"/>
        <end position="447"/>
    </location>
</feature>
<dbReference type="PANTHER" id="PTHR45825">
    <property type="entry name" value="GRANULE-BOUND STARCH SYNTHASE 1, CHLOROPLASTIC/AMYLOPLASTIC"/>
    <property type="match status" value="1"/>
</dbReference>
<evidence type="ECO:0000259" key="9">
    <source>
        <dbReference type="Pfam" id="PF08323"/>
    </source>
</evidence>
<protein>
    <recommendedName>
        <fullName evidence="7">Glycogen synthase</fullName>
        <ecNumber evidence="7">2.4.1.21</ecNumber>
    </recommendedName>
    <alternativeName>
        <fullName evidence="7">Starch [bacterial glycogen] synthase</fullName>
    </alternativeName>
</protein>
<dbReference type="NCBIfam" id="TIGR02095">
    <property type="entry name" value="glgA"/>
    <property type="match status" value="1"/>
</dbReference>
<evidence type="ECO:0000256" key="2">
    <source>
        <dbReference type="ARBA" id="ARBA00002764"/>
    </source>
</evidence>
<organism evidence="10 11">
    <name type="scientific">Candidatus Reconcilbacillus cellulovorans</name>
    <dbReference type="NCBI Taxonomy" id="1906605"/>
    <lineage>
        <taxon>Bacteria</taxon>
        <taxon>Bacillati</taxon>
        <taxon>Bacillota</taxon>
        <taxon>Bacilli</taxon>
        <taxon>Bacillales</taxon>
        <taxon>Paenibacillaceae</taxon>
        <taxon>Candidatus Reconcilbacillus</taxon>
    </lineage>
</organism>
<dbReference type="Proteomes" id="UP000243688">
    <property type="component" value="Unassembled WGS sequence"/>
</dbReference>
<dbReference type="SUPFAM" id="SSF53756">
    <property type="entry name" value="UDP-Glycosyltransferase/glycogen phosphorylase"/>
    <property type="match status" value="1"/>
</dbReference>
<name>A0A2A6DY43_9BACL</name>
<comment type="caution">
    <text evidence="10">The sequence shown here is derived from an EMBL/GenBank/DDBJ whole genome shotgun (WGS) entry which is preliminary data.</text>
</comment>
<feature type="binding site" evidence="7">
    <location>
        <position position="15"/>
    </location>
    <ligand>
        <name>ADP-alpha-D-glucose</name>
        <dbReference type="ChEBI" id="CHEBI:57498"/>
    </ligand>
</feature>
<evidence type="ECO:0000256" key="3">
    <source>
        <dbReference type="ARBA" id="ARBA00010281"/>
    </source>
</evidence>
<dbReference type="Gene3D" id="3.40.50.2000">
    <property type="entry name" value="Glycogen Phosphorylase B"/>
    <property type="match status" value="2"/>
</dbReference>
<dbReference type="UniPathway" id="UPA00164"/>
<keyword evidence="4 7" id="KW-0328">Glycosyltransferase</keyword>
<dbReference type="Pfam" id="PF00534">
    <property type="entry name" value="Glycos_transf_1"/>
    <property type="match status" value="1"/>
</dbReference>
<comment type="similarity">
    <text evidence="3 7">Belongs to the glycosyltransferase 1 family. Bacterial/plant glycogen synthase subfamily.</text>
</comment>
<evidence type="ECO:0000313" key="10">
    <source>
        <dbReference type="EMBL" id="PDO09674.1"/>
    </source>
</evidence>
<keyword evidence="6 7" id="KW-0320">Glycogen biosynthesis</keyword>
<dbReference type="GO" id="GO:0005978">
    <property type="term" value="P:glycogen biosynthetic process"/>
    <property type="evidence" value="ECO:0007669"/>
    <property type="project" value="UniProtKB-UniRule"/>
</dbReference>
<evidence type="ECO:0000313" key="11">
    <source>
        <dbReference type="Proteomes" id="UP000243688"/>
    </source>
</evidence>
<keyword evidence="5 7" id="KW-0808">Transferase</keyword>
<comment type="catalytic activity">
    <reaction evidence="1 7">
        <text>[(1-&gt;4)-alpha-D-glucosyl](n) + ADP-alpha-D-glucose = [(1-&gt;4)-alpha-D-glucosyl](n+1) + ADP + H(+)</text>
        <dbReference type="Rhea" id="RHEA:18189"/>
        <dbReference type="Rhea" id="RHEA-COMP:9584"/>
        <dbReference type="Rhea" id="RHEA-COMP:9587"/>
        <dbReference type="ChEBI" id="CHEBI:15378"/>
        <dbReference type="ChEBI" id="CHEBI:15444"/>
        <dbReference type="ChEBI" id="CHEBI:57498"/>
        <dbReference type="ChEBI" id="CHEBI:456216"/>
        <dbReference type="EC" id="2.4.1.21"/>
    </reaction>
</comment>
<dbReference type="Pfam" id="PF08323">
    <property type="entry name" value="Glyco_transf_5"/>
    <property type="match status" value="1"/>
</dbReference>
<dbReference type="NCBIfam" id="NF001898">
    <property type="entry name" value="PRK00654.1-1"/>
    <property type="match status" value="1"/>
</dbReference>
<evidence type="ECO:0000256" key="4">
    <source>
        <dbReference type="ARBA" id="ARBA00022676"/>
    </source>
</evidence>
<dbReference type="EC" id="2.4.1.21" evidence="7"/>
<dbReference type="InterPro" id="IPR011835">
    <property type="entry name" value="GS/SS"/>
</dbReference>
<gene>
    <name evidence="7" type="primary">glgA</name>
    <name evidence="10" type="ORF">BLM47_11240</name>
</gene>
<dbReference type="PANTHER" id="PTHR45825:SF11">
    <property type="entry name" value="ALPHA AMYLASE DOMAIN-CONTAINING PROTEIN"/>
    <property type="match status" value="1"/>
</dbReference>
<dbReference type="NCBIfam" id="NF001899">
    <property type="entry name" value="PRK00654.1-2"/>
    <property type="match status" value="1"/>
</dbReference>
<sequence>MKVWFIASEAVPLVKTGGLADVVGSLPKTLAKRGVDVRVVIPKYGCIPDEYKARARTIAVTTVRLGWRNQYCGYQELELDGVRYTLIDNEYYFRRGWPYGYEDEAERFVFFCAAAAEAPIHLGEKPDILHCHDWHAGLVPFLVKTRYAGHPVYHGTGIIFTIHNLKYQGVFSQAWMKDLLGVGDEAFRPDGLEFHGSGSFMKGGLVYADKLTTVSPTYAAEIQTETFGEGLDGLIRHRAADLVGILNGIETETYDPMTDPAIAVPYRDSLAKKRRNKLALQRELGLPESEQTPLVGIVSRLVWQKGIDLIEAVLDQILDRPLQMAVVGAGEPHYEWMLRSAAQRRPDRIAVRLGFDEQLARRIYAGSDLFLMPSRFEPCGLSQMIAMRYRSIPIVREVGGLKDTVVSYNEYTGEGNGFSFTHPNPYDMLYTIDRALSFYRNEEIWKKIVRNAAKCDFGWDRPAEAYMALYGQLCERSAPHRSEKESA</sequence>
<evidence type="ECO:0000259" key="8">
    <source>
        <dbReference type="Pfam" id="PF00534"/>
    </source>
</evidence>
<dbReference type="InterPro" id="IPR013534">
    <property type="entry name" value="Starch_synth_cat_dom"/>
</dbReference>
<evidence type="ECO:0000256" key="6">
    <source>
        <dbReference type="ARBA" id="ARBA00023056"/>
    </source>
</evidence>
<dbReference type="HAMAP" id="MF_00484">
    <property type="entry name" value="Glycogen_synth"/>
    <property type="match status" value="1"/>
</dbReference>
<comment type="function">
    <text evidence="2 7">Synthesizes alpha-1,4-glucan chains using ADP-glucose.</text>
</comment>